<dbReference type="Proteomes" id="UP001245184">
    <property type="component" value="Unassembled WGS sequence"/>
</dbReference>
<proteinExistence type="predicted"/>
<dbReference type="AlphaFoldDB" id="A0ABD5CK00"/>
<protein>
    <recommendedName>
        <fullName evidence="3">NAD-specific glutamate dehydrogenase</fullName>
    </recommendedName>
</protein>
<dbReference type="EMBL" id="JAVIZN010000002">
    <property type="protein sequence ID" value="MDR6205547.1"/>
    <property type="molecule type" value="Genomic_DNA"/>
</dbReference>
<evidence type="ECO:0000313" key="2">
    <source>
        <dbReference type="Proteomes" id="UP001245184"/>
    </source>
</evidence>
<reference evidence="1 2" key="1">
    <citation type="submission" date="2023-08" db="EMBL/GenBank/DDBJ databases">
        <title>Genome sequencing of plant associated microbes to promote plant fitness in Sorghum bicolor and Oryza sativa.</title>
        <authorList>
            <person name="Coleman-Derr D."/>
        </authorList>
    </citation>
    <scope>NUCLEOTIDE SEQUENCE [LARGE SCALE GENOMIC DNA]</scope>
    <source>
        <strain evidence="1 2">SLBN-33</strain>
    </source>
</reference>
<organism evidence="1 2">
    <name type="scientific">Paraburkholderia graminis</name>
    <dbReference type="NCBI Taxonomy" id="60548"/>
    <lineage>
        <taxon>Bacteria</taxon>
        <taxon>Pseudomonadati</taxon>
        <taxon>Pseudomonadota</taxon>
        <taxon>Betaproteobacteria</taxon>
        <taxon>Burkholderiales</taxon>
        <taxon>Burkholderiaceae</taxon>
        <taxon>Paraburkholderia</taxon>
    </lineage>
</organism>
<sequence length="501" mass="58018">MSRYTCSSVSSRRELRIQRLMQTQRDVGVFGCVFGGLVERDFVETDLLRALARDVFILDRLDAEMAQREVVHIVRTMRFQHVRLQQRVVFDAAHFNAVIGEHLFVVLQMLTDFLMLRAFEPRLELREHFIARQLHRRIRAAMRDRHISGMTCLNRERQAHDLRDHRIERRGFGIERSDLRCVDLLQPRVELLPRLHGFVVPFVIDGERRRHVGFRTFDRVGNFHLAQPGLEAVAREHVAQFLPRFRAALQIFLDRRDMFGQIAIAFDGDELARHRQKVERASQIVSYRTFDLVRMCDDAIQRLILRQPFERGFRPAFLDARHVVDGIADQRQVVDNALRRHAEFGEHAGTVELFVGHRIDEGDMIRHELRQILVTSRHDHVHAALFRLGGKRADHVVGFHAVDHQKRPAERAHGHVNRLDLPRQIVGHGGTIRLIVGIPVVAKRFALGVEHARAILCCDFLAHAPQHVDHPVERTRGTTVGPAQIRHRMVGPVQITRTVDQ</sequence>
<evidence type="ECO:0008006" key="3">
    <source>
        <dbReference type="Google" id="ProtNLM"/>
    </source>
</evidence>
<comment type="caution">
    <text evidence="1">The sequence shown here is derived from an EMBL/GenBank/DDBJ whole genome shotgun (WGS) entry which is preliminary data.</text>
</comment>
<name>A0ABD5CK00_9BURK</name>
<gene>
    <name evidence="1" type="ORF">QF025_004267</name>
</gene>
<accession>A0ABD5CK00</accession>
<evidence type="ECO:0000313" key="1">
    <source>
        <dbReference type="EMBL" id="MDR6205547.1"/>
    </source>
</evidence>